<dbReference type="Proteomes" id="UP000039046">
    <property type="component" value="Unassembled WGS sequence"/>
</dbReference>
<evidence type="ECO:0000313" key="7">
    <source>
        <dbReference type="EMBL" id="CEJ80630.1"/>
    </source>
</evidence>
<dbReference type="Pfam" id="PF16541">
    <property type="entry name" value="AltA1"/>
    <property type="match status" value="1"/>
</dbReference>
<feature type="chain" id="PRO_5001979338" description="AA1-like domain-containing protein" evidence="5">
    <location>
        <begin position="17"/>
        <end position="194"/>
    </location>
</feature>
<evidence type="ECO:0000256" key="3">
    <source>
        <dbReference type="ARBA" id="ARBA00022729"/>
    </source>
</evidence>
<keyword evidence="3 5" id="KW-0732">Signal</keyword>
<keyword evidence="2" id="KW-0964">Secreted</keyword>
<sequence length="194" mass="21349">MQFLVASALLAGAAVAMPTHVQVASAVKAIADANPDSCTAQSLRTSEWTLKDFDFHASYTFTTPAHQNSWGYVNFELANKNLDYNAKCSATSGWLDSFFYGLINYNCTQPDGSLSQGSFNFSRGDNTLNINQTWPCKEEGSRFYAQGGAKLPLDCTEEKWQNPDWQLGQIYSTRVITCKNVTMPLPFTSLAAIA</sequence>
<evidence type="ECO:0000256" key="1">
    <source>
        <dbReference type="ARBA" id="ARBA00004613"/>
    </source>
</evidence>
<keyword evidence="8" id="KW-1185">Reference proteome</keyword>
<comment type="subcellular location">
    <subcellularLocation>
        <location evidence="1">Secreted</location>
    </subcellularLocation>
</comment>
<dbReference type="OrthoDB" id="3539798at2759"/>
<proteinExistence type="predicted"/>
<evidence type="ECO:0000256" key="5">
    <source>
        <dbReference type="SAM" id="SignalP"/>
    </source>
</evidence>
<accession>A0A0A1T3K5</accession>
<reference evidence="7 8" key="1">
    <citation type="journal article" date="2015" name="Genome Announc.">
        <title>Draft Genome Sequence and Gene Annotation of the Entomopathogenic Fungus Verticillium hemipterigenum.</title>
        <authorList>
            <person name="Horn F."/>
            <person name="Habel A."/>
            <person name="Scharf D.H."/>
            <person name="Dworschak J."/>
            <person name="Brakhage A.A."/>
            <person name="Guthke R."/>
            <person name="Hertweck C."/>
            <person name="Linde J."/>
        </authorList>
    </citation>
    <scope>NUCLEOTIDE SEQUENCE [LARGE SCALE GENOMIC DNA]</scope>
</reference>
<name>A0A0A1T3K5_9HYPO</name>
<dbReference type="GO" id="GO:0005576">
    <property type="term" value="C:extracellular region"/>
    <property type="evidence" value="ECO:0007669"/>
    <property type="project" value="UniProtKB-SubCell"/>
</dbReference>
<feature type="domain" description="AA1-like" evidence="6">
    <location>
        <begin position="51"/>
        <end position="178"/>
    </location>
</feature>
<dbReference type="EMBL" id="CDHN01000001">
    <property type="protein sequence ID" value="CEJ80630.1"/>
    <property type="molecule type" value="Genomic_DNA"/>
</dbReference>
<feature type="signal peptide" evidence="5">
    <location>
        <begin position="1"/>
        <end position="16"/>
    </location>
</feature>
<dbReference type="AlphaFoldDB" id="A0A0A1T3K5"/>
<evidence type="ECO:0000256" key="2">
    <source>
        <dbReference type="ARBA" id="ARBA00022525"/>
    </source>
</evidence>
<evidence type="ECO:0000259" key="6">
    <source>
        <dbReference type="Pfam" id="PF16541"/>
    </source>
</evidence>
<keyword evidence="4" id="KW-1015">Disulfide bond</keyword>
<organism evidence="7 8">
    <name type="scientific">[Torrubiella] hemipterigena</name>
    <dbReference type="NCBI Taxonomy" id="1531966"/>
    <lineage>
        <taxon>Eukaryota</taxon>
        <taxon>Fungi</taxon>
        <taxon>Dikarya</taxon>
        <taxon>Ascomycota</taxon>
        <taxon>Pezizomycotina</taxon>
        <taxon>Sordariomycetes</taxon>
        <taxon>Hypocreomycetidae</taxon>
        <taxon>Hypocreales</taxon>
        <taxon>Clavicipitaceae</taxon>
        <taxon>Clavicipitaceae incertae sedis</taxon>
        <taxon>'Torrubiella' clade</taxon>
    </lineage>
</organism>
<evidence type="ECO:0000313" key="8">
    <source>
        <dbReference type="Proteomes" id="UP000039046"/>
    </source>
</evidence>
<gene>
    <name evidence="7" type="ORF">VHEMI00803</name>
</gene>
<evidence type="ECO:0000256" key="4">
    <source>
        <dbReference type="ARBA" id="ARBA00023157"/>
    </source>
</evidence>
<dbReference type="HOGENOM" id="CLU_097613_0_0_1"/>
<dbReference type="InterPro" id="IPR032382">
    <property type="entry name" value="AltA1"/>
</dbReference>
<protein>
    <recommendedName>
        <fullName evidence="6">AA1-like domain-containing protein</fullName>
    </recommendedName>
</protein>